<evidence type="ECO:0000256" key="1">
    <source>
        <dbReference type="SAM" id="MobiDB-lite"/>
    </source>
</evidence>
<sequence>MIMKEDIEEDFYTSSGSECDSEYLIESLTESESSAPEPDISITGKDSVSI</sequence>
<proteinExistence type="predicted"/>
<keyword evidence="3" id="KW-1185">Reference proteome</keyword>
<reference evidence="2 3" key="1">
    <citation type="submission" date="2016-04" db="EMBL/GenBank/DDBJ databases">
        <title>The genome of Intoshia linei affirms orthonectids as highly simplified spiralians.</title>
        <authorList>
            <person name="Mikhailov K.V."/>
            <person name="Slusarev G.S."/>
            <person name="Nikitin M.A."/>
            <person name="Logacheva M.D."/>
            <person name="Penin A."/>
            <person name="Aleoshin V."/>
            <person name="Panchin Y.V."/>
        </authorList>
    </citation>
    <scope>NUCLEOTIDE SEQUENCE [LARGE SCALE GENOMIC DNA]</scope>
    <source>
        <strain evidence="2">Intl2013</strain>
        <tissue evidence="2">Whole animal</tissue>
    </source>
</reference>
<feature type="region of interest" description="Disordered" evidence="1">
    <location>
        <begin position="27"/>
        <end position="50"/>
    </location>
</feature>
<name>A0A177AQA7_9BILA</name>
<dbReference type="Proteomes" id="UP000078046">
    <property type="component" value="Unassembled WGS sequence"/>
</dbReference>
<protein>
    <submittedName>
        <fullName evidence="2">Uncharacterized protein</fullName>
    </submittedName>
</protein>
<gene>
    <name evidence="2" type="ORF">A3Q56_08107</name>
</gene>
<evidence type="ECO:0000313" key="3">
    <source>
        <dbReference type="Proteomes" id="UP000078046"/>
    </source>
</evidence>
<organism evidence="2 3">
    <name type="scientific">Intoshia linei</name>
    <dbReference type="NCBI Taxonomy" id="1819745"/>
    <lineage>
        <taxon>Eukaryota</taxon>
        <taxon>Metazoa</taxon>
        <taxon>Spiralia</taxon>
        <taxon>Lophotrochozoa</taxon>
        <taxon>Mesozoa</taxon>
        <taxon>Orthonectida</taxon>
        <taxon>Rhopaluridae</taxon>
        <taxon>Intoshia</taxon>
    </lineage>
</organism>
<accession>A0A177AQA7</accession>
<dbReference type="AlphaFoldDB" id="A0A177AQA7"/>
<comment type="caution">
    <text evidence="2">The sequence shown here is derived from an EMBL/GenBank/DDBJ whole genome shotgun (WGS) entry which is preliminary data.</text>
</comment>
<dbReference type="EMBL" id="LWCA01002046">
    <property type="protein sequence ID" value="OAF64186.1"/>
    <property type="molecule type" value="Genomic_DNA"/>
</dbReference>
<evidence type="ECO:0000313" key="2">
    <source>
        <dbReference type="EMBL" id="OAF64186.1"/>
    </source>
</evidence>